<gene>
    <name evidence="1" type="ORF">GGR11_002457</name>
</gene>
<accession>A0A7W6F0I6</accession>
<name>A0A7W6F0I6_9CAUL</name>
<reference evidence="1 2" key="1">
    <citation type="submission" date="2020-08" db="EMBL/GenBank/DDBJ databases">
        <title>Genomic Encyclopedia of Type Strains, Phase IV (KMG-IV): sequencing the most valuable type-strain genomes for metagenomic binning, comparative biology and taxonomic classification.</title>
        <authorList>
            <person name="Goeker M."/>
        </authorList>
    </citation>
    <scope>NUCLEOTIDE SEQUENCE [LARGE SCALE GENOMIC DNA]</scope>
    <source>
        <strain evidence="1 2">DSM 14878</strain>
    </source>
</reference>
<evidence type="ECO:0000313" key="1">
    <source>
        <dbReference type="EMBL" id="MBB3872904.1"/>
    </source>
</evidence>
<sequence>MHTFEARNFAPLERTEMKRVQNLAIAIAAVAATTVAFGPAEALVQESWDPSLVAYSYVYYADAAKTEVLGYAWDTCGGGGGNVYVLKPYIPTPYYDETPAYVCSGMGPYLPPDWPY</sequence>
<protein>
    <submittedName>
        <fullName evidence="1">Uncharacterized protein</fullName>
    </submittedName>
</protein>
<evidence type="ECO:0000313" key="2">
    <source>
        <dbReference type="Proteomes" id="UP000532936"/>
    </source>
</evidence>
<organism evidence="1 2">
    <name type="scientific">Brevundimonas mediterranea</name>
    <dbReference type="NCBI Taxonomy" id="74329"/>
    <lineage>
        <taxon>Bacteria</taxon>
        <taxon>Pseudomonadati</taxon>
        <taxon>Pseudomonadota</taxon>
        <taxon>Alphaproteobacteria</taxon>
        <taxon>Caulobacterales</taxon>
        <taxon>Caulobacteraceae</taxon>
        <taxon>Brevundimonas</taxon>
    </lineage>
</organism>
<dbReference type="AlphaFoldDB" id="A0A7W6F0I6"/>
<dbReference type="Proteomes" id="UP000532936">
    <property type="component" value="Unassembled WGS sequence"/>
</dbReference>
<dbReference type="RefSeq" id="WP_246331787.1">
    <property type="nucleotide sequence ID" value="NZ_JACIDA010000002.1"/>
</dbReference>
<comment type="caution">
    <text evidence="1">The sequence shown here is derived from an EMBL/GenBank/DDBJ whole genome shotgun (WGS) entry which is preliminary data.</text>
</comment>
<dbReference type="EMBL" id="JACIDA010000002">
    <property type="protein sequence ID" value="MBB3872904.1"/>
    <property type="molecule type" value="Genomic_DNA"/>
</dbReference>
<proteinExistence type="predicted"/>